<evidence type="ECO:0000256" key="1">
    <source>
        <dbReference type="SAM" id="MobiDB-lite"/>
    </source>
</evidence>
<reference evidence="2 3" key="1">
    <citation type="submission" date="2017-10" db="EMBL/GenBank/DDBJ databases">
        <title>Comparative genomics in systemic dimorphic fungi from Ajellomycetaceae.</title>
        <authorList>
            <person name="Munoz J.F."/>
            <person name="Mcewen J.G."/>
            <person name="Clay O.K."/>
            <person name="Cuomo C.A."/>
        </authorList>
    </citation>
    <scope>NUCLEOTIDE SEQUENCE [LARGE SCALE GENOMIC DNA]</scope>
    <source>
        <strain evidence="2 3">UAMH7299</strain>
    </source>
</reference>
<evidence type="ECO:0000313" key="2">
    <source>
        <dbReference type="EMBL" id="PGH12777.1"/>
    </source>
</evidence>
<organism evidence="2 3">
    <name type="scientific">Polytolypa hystricis (strain UAMH7299)</name>
    <dbReference type="NCBI Taxonomy" id="1447883"/>
    <lineage>
        <taxon>Eukaryota</taxon>
        <taxon>Fungi</taxon>
        <taxon>Dikarya</taxon>
        <taxon>Ascomycota</taxon>
        <taxon>Pezizomycotina</taxon>
        <taxon>Eurotiomycetes</taxon>
        <taxon>Eurotiomycetidae</taxon>
        <taxon>Onygenales</taxon>
        <taxon>Onygenales incertae sedis</taxon>
        <taxon>Polytolypa</taxon>
    </lineage>
</organism>
<accession>A0A2B7XW98</accession>
<keyword evidence="3" id="KW-1185">Reference proteome</keyword>
<name>A0A2B7XW98_POLH7</name>
<feature type="region of interest" description="Disordered" evidence="1">
    <location>
        <begin position="1"/>
        <end position="48"/>
    </location>
</feature>
<feature type="compositionally biased region" description="Basic residues" evidence="1">
    <location>
        <begin position="12"/>
        <end position="21"/>
    </location>
</feature>
<dbReference type="Proteomes" id="UP000224634">
    <property type="component" value="Unassembled WGS sequence"/>
</dbReference>
<gene>
    <name evidence="2" type="ORF">AJ80_06601</name>
</gene>
<evidence type="ECO:0000313" key="3">
    <source>
        <dbReference type="Proteomes" id="UP000224634"/>
    </source>
</evidence>
<protein>
    <submittedName>
        <fullName evidence="2">Uncharacterized protein</fullName>
    </submittedName>
</protein>
<dbReference type="AlphaFoldDB" id="A0A2B7XW98"/>
<comment type="caution">
    <text evidence="2">The sequence shown here is derived from an EMBL/GenBank/DDBJ whole genome shotgun (WGS) entry which is preliminary data.</text>
</comment>
<proteinExistence type="predicted"/>
<feature type="compositionally biased region" description="Low complexity" evidence="1">
    <location>
        <begin position="22"/>
        <end position="42"/>
    </location>
</feature>
<dbReference type="EMBL" id="PDNA01000113">
    <property type="protein sequence ID" value="PGH12777.1"/>
    <property type="molecule type" value="Genomic_DNA"/>
</dbReference>
<dbReference type="STRING" id="1447883.A0A2B7XW98"/>
<sequence>MLSPFSLTPIKVRGKRSKKRPASQISSDNSAQSSESAASQSELSKHQKRRRIAAILSTTKRANPADDDPQKTPRLSHLECLPVELLEHIFLYCQNFNLPRASTPLGTALSRERLFKVLILEAFWEYPRCTQLPSRFLPGPGDVPSIVAQSFKPLVFRPLHRSQQVHRQMELFRCRWCTFERITQCLPDMFRLSIDTIWFANSRYVLDADLLPFDKKRVKSALAAPKHNWSFILLGEAEEDGVTVRLCVNPISVSTIRDKARIDKGHNTAPRPQRPKPRFDYNNQPFKVHFIPDKLISGQNFSTLNLVFLEHVLLTLFHRPDVTPDPFFSHEAVHEGIHTAIQTKNTRALRDLVWLATSTSDNNPNCPPFPSEHFITASREPSNILAMKILVRGAPSSVPYNSPELTSWAMELTNSHNAFGTWLLDYMTNLPRTQQIQQPMYEIDTVLALTFGVANFFQGKLTNQDWRVTRVYEDAFGQGPKEWGDEVREEEPWRSMFAATTTTTGNVVEDGGDEE</sequence>
<dbReference type="OrthoDB" id="4167490at2759"/>